<reference evidence="2" key="1">
    <citation type="journal article" date="2022" name="bioRxiv">
        <title>Sequencing and chromosome-scale assembly of the giantPleurodeles waltlgenome.</title>
        <authorList>
            <person name="Brown T."/>
            <person name="Elewa A."/>
            <person name="Iarovenko S."/>
            <person name="Subramanian E."/>
            <person name="Araus A.J."/>
            <person name="Petzold A."/>
            <person name="Susuki M."/>
            <person name="Suzuki K.-i.T."/>
            <person name="Hayashi T."/>
            <person name="Toyoda A."/>
            <person name="Oliveira C."/>
            <person name="Osipova E."/>
            <person name="Leigh N.D."/>
            <person name="Simon A."/>
            <person name="Yun M.H."/>
        </authorList>
    </citation>
    <scope>NUCLEOTIDE SEQUENCE</scope>
    <source>
        <strain evidence="2">20211129_DDA</strain>
        <tissue evidence="2">Liver</tissue>
    </source>
</reference>
<gene>
    <name evidence="2" type="ORF">NDU88_004959</name>
</gene>
<proteinExistence type="predicted"/>
<feature type="region of interest" description="Disordered" evidence="1">
    <location>
        <begin position="35"/>
        <end position="154"/>
    </location>
</feature>
<keyword evidence="3" id="KW-1185">Reference proteome</keyword>
<dbReference type="EMBL" id="JANPWB010000005">
    <property type="protein sequence ID" value="KAJ1188196.1"/>
    <property type="molecule type" value="Genomic_DNA"/>
</dbReference>
<evidence type="ECO:0000256" key="1">
    <source>
        <dbReference type="SAM" id="MobiDB-lite"/>
    </source>
</evidence>
<dbReference type="Proteomes" id="UP001066276">
    <property type="component" value="Chromosome 3_1"/>
</dbReference>
<name>A0AAV7UHU6_PLEWA</name>
<evidence type="ECO:0000313" key="3">
    <source>
        <dbReference type="Proteomes" id="UP001066276"/>
    </source>
</evidence>
<comment type="caution">
    <text evidence="2">The sequence shown here is derived from an EMBL/GenBank/DDBJ whole genome shotgun (WGS) entry which is preliminary data.</text>
</comment>
<organism evidence="2 3">
    <name type="scientific">Pleurodeles waltl</name>
    <name type="common">Iberian ribbed newt</name>
    <dbReference type="NCBI Taxonomy" id="8319"/>
    <lineage>
        <taxon>Eukaryota</taxon>
        <taxon>Metazoa</taxon>
        <taxon>Chordata</taxon>
        <taxon>Craniata</taxon>
        <taxon>Vertebrata</taxon>
        <taxon>Euteleostomi</taxon>
        <taxon>Amphibia</taxon>
        <taxon>Batrachia</taxon>
        <taxon>Caudata</taxon>
        <taxon>Salamandroidea</taxon>
        <taxon>Salamandridae</taxon>
        <taxon>Pleurodelinae</taxon>
        <taxon>Pleurodeles</taxon>
    </lineage>
</organism>
<feature type="compositionally biased region" description="Basic and acidic residues" evidence="1">
    <location>
        <begin position="51"/>
        <end position="71"/>
    </location>
</feature>
<sequence>MESSINASVGPAWGTRNDEIPVPDILWSAINQERLPGDGRQRKALRTVTAGEERRKDLGGVLGEESRDKLCDVSGEVSRDNLSGISTVERGEAVSSVLVEESEGDTSSASTRSGSKGGTSGASRRSGEPGGRTPELRPQSGESGASAGTWGRSY</sequence>
<evidence type="ECO:0000313" key="2">
    <source>
        <dbReference type="EMBL" id="KAJ1188196.1"/>
    </source>
</evidence>
<protein>
    <submittedName>
        <fullName evidence="2">Uncharacterized protein</fullName>
    </submittedName>
</protein>
<dbReference type="AlphaFoldDB" id="A0AAV7UHU6"/>
<accession>A0AAV7UHU6</accession>